<dbReference type="OrthoDB" id="2504260at2759"/>
<gene>
    <name evidence="2" type="ORF">VP01_3117g6</name>
</gene>
<keyword evidence="3" id="KW-1185">Reference proteome</keyword>
<sequence>MQSPSGTNCLSRNQFLRPESTPIFKKKANKVSDICGIIQQQGLDPKKCSITFLSLKDTNLVYKRQIWGVNQGILIYFGCGDFYSGPSALQFGRPGRLLKLHFGNILHDPIILANSMTPQTSPQTFSLKMGTAPETIMSAITKCHSFITFEVWCFLVFLVRTTPEFCFSWKVTFHTPDPEIMSSCDLNDSSTVTFQQALIEAAKNPITPVWFIPSITNYNQFKQVTKGQITQVMIQYLVTNCANNSTICLNPPQILPISPKVPNITMFKLMMVLDNSSEGMSHVIEGILQQTQMSRGLFFNTSDIQGQSWIFAYPHLSLKNSMALMGAEHVLWNIRQAIFQLHFGNNSNQSDMGAWHLISALGIPRKQPTLKKDYSLLITHVKQIHKATILYVVLGDGSFKSVITQG</sequence>
<reference evidence="2 3" key="1">
    <citation type="submission" date="2015-08" db="EMBL/GenBank/DDBJ databases">
        <title>Next Generation Sequencing and Analysis of the Genome of Puccinia sorghi L Schw, the Causal Agent of Maize Common Rust.</title>
        <authorList>
            <person name="Rochi L."/>
            <person name="Burguener G."/>
            <person name="Darino M."/>
            <person name="Turjanski A."/>
            <person name="Kreff E."/>
            <person name="Dieguez M.J."/>
            <person name="Sacco F."/>
        </authorList>
    </citation>
    <scope>NUCLEOTIDE SEQUENCE [LARGE SCALE GENOMIC DNA]</scope>
    <source>
        <strain evidence="2 3">RO10H11247</strain>
    </source>
</reference>
<comment type="caution">
    <text evidence="2">The sequence shown here is derived from an EMBL/GenBank/DDBJ whole genome shotgun (WGS) entry which is preliminary data.</text>
</comment>
<dbReference type="Pfam" id="PF20231">
    <property type="entry name" value="DUF6589"/>
    <property type="match status" value="1"/>
</dbReference>
<dbReference type="Proteomes" id="UP000037035">
    <property type="component" value="Unassembled WGS sequence"/>
</dbReference>
<dbReference type="EMBL" id="LAVV01008077">
    <property type="protein sequence ID" value="KNZ53859.1"/>
    <property type="molecule type" value="Genomic_DNA"/>
</dbReference>
<name>A0A0L6UZH2_9BASI</name>
<feature type="domain" description="DUF6589" evidence="1">
    <location>
        <begin position="203"/>
        <end position="394"/>
    </location>
</feature>
<accession>A0A0L6UZH2</accession>
<evidence type="ECO:0000259" key="1">
    <source>
        <dbReference type="Pfam" id="PF20231"/>
    </source>
</evidence>
<dbReference type="InterPro" id="IPR046496">
    <property type="entry name" value="DUF6589"/>
</dbReference>
<dbReference type="VEuPathDB" id="FungiDB:VP01_3117g6"/>
<organism evidence="2 3">
    <name type="scientific">Puccinia sorghi</name>
    <dbReference type="NCBI Taxonomy" id="27349"/>
    <lineage>
        <taxon>Eukaryota</taxon>
        <taxon>Fungi</taxon>
        <taxon>Dikarya</taxon>
        <taxon>Basidiomycota</taxon>
        <taxon>Pucciniomycotina</taxon>
        <taxon>Pucciniomycetes</taxon>
        <taxon>Pucciniales</taxon>
        <taxon>Pucciniaceae</taxon>
        <taxon>Puccinia</taxon>
    </lineage>
</organism>
<dbReference type="AlphaFoldDB" id="A0A0L6UZH2"/>
<evidence type="ECO:0000313" key="2">
    <source>
        <dbReference type="EMBL" id="KNZ53859.1"/>
    </source>
</evidence>
<protein>
    <recommendedName>
        <fullName evidence="1">DUF6589 domain-containing protein</fullName>
    </recommendedName>
</protein>
<proteinExistence type="predicted"/>
<evidence type="ECO:0000313" key="3">
    <source>
        <dbReference type="Proteomes" id="UP000037035"/>
    </source>
</evidence>